<feature type="transmembrane region" description="Helical" evidence="2">
    <location>
        <begin position="37"/>
        <end position="57"/>
    </location>
</feature>
<keyword evidence="4" id="KW-1185">Reference proteome</keyword>
<accession>A0ABW1A896</accession>
<comment type="caution">
    <text evidence="3">The sequence shown here is derived from an EMBL/GenBank/DDBJ whole genome shotgun (WGS) entry which is preliminary data.</text>
</comment>
<feature type="compositionally biased region" description="Gly residues" evidence="1">
    <location>
        <begin position="1"/>
        <end position="15"/>
    </location>
</feature>
<evidence type="ECO:0000256" key="2">
    <source>
        <dbReference type="SAM" id="Phobius"/>
    </source>
</evidence>
<keyword evidence="2" id="KW-1133">Transmembrane helix</keyword>
<organism evidence="3 4">
    <name type="scientific">Actinomadura rugatobispora</name>
    <dbReference type="NCBI Taxonomy" id="1994"/>
    <lineage>
        <taxon>Bacteria</taxon>
        <taxon>Bacillati</taxon>
        <taxon>Actinomycetota</taxon>
        <taxon>Actinomycetes</taxon>
        <taxon>Streptosporangiales</taxon>
        <taxon>Thermomonosporaceae</taxon>
        <taxon>Actinomadura</taxon>
    </lineage>
</organism>
<sequence length="355" mass="37655">MSGGQKGQKGGGSGAGRTESDQKALQAANSEMSKGGCGCLVAIFLVVFVVPFLWGLYDEGVFDRKDPGIESAPVFGPRETGQLVERLATASRAQGVCYGWVIESGRYRAIPTVTPSYSGTFRPESTRPSPTVPRTGASPETTPRTGVSPAPRRTPETGTAQPTRRPGTVPSPSKTLTPSERREIDRALMQLQVSGVEYGSNLGVGVDPRRHLDRCPRWAVLTADYSYSSSDQEWTSGTMEIETSRDLDLETTNRFELEAQVSQQKQDDILGTNSIARLSDVIGSMPMLVAQEGLAAPVPAASPAPAAQAAPAADRLDEPLNLGRTIFIGIGIALIAGGVVWIAVAAVRNRRGTSS</sequence>
<evidence type="ECO:0000256" key="1">
    <source>
        <dbReference type="SAM" id="MobiDB-lite"/>
    </source>
</evidence>
<keyword evidence="2" id="KW-0812">Transmembrane</keyword>
<reference evidence="4" key="1">
    <citation type="journal article" date="2019" name="Int. J. Syst. Evol. Microbiol.">
        <title>The Global Catalogue of Microorganisms (GCM) 10K type strain sequencing project: providing services to taxonomists for standard genome sequencing and annotation.</title>
        <authorList>
            <consortium name="The Broad Institute Genomics Platform"/>
            <consortium name="The Broad Institute Genome Sequencing Center for Infectious Disease"/>
            <person name="Wu L."/>
            <person name="Ma J."/>
        </authorList>
    </citation>
    <scope>NUCLEOTIDE SEQUENCE [LARGE SCALE GENOMIC DNA]</scope>
    <source>
        <strain evidence="4">KCTC 42087</strain>
    </source>
</reference>
<evidence type="ECO:0000313" key="4">
    <source>
        <dbReference type="Proteomes" id="UP001596074"/>
    </source>
</evidence>
<name>A0ABW1A896_9ACTN</name>
<proteinExistence type="predicted"/>
<evidence type="ECO:0008006" key="5">
    <source>
        <dbReference type="Google" id="ProtNLM"/>
    </source>
</evidence>
<keyword evidence="2" id="KW-0472">Membrane</keyword>
<protein>
    <recommendedName>
        <fullName evidence="5">DUF3068 domain-containing protein</fullName>
    </recommendedName>
</protein>
<feature type="region of interest" description="Disordered" evidence="1">
    <location>
        <begin position="1"/>
        <end position="27"/>
    </location>
</feature>
<dbReference type="Proteomes" id="UP001596074">
    <property type="component" value="Unassembled WGS sequence"/>
</dbReference>
<dbReference type="EMBL" id="JBHSON010000042">
    <property type="protein sequence ID" value="MFC5749460.1"/>
    <property type="molecule type" value="Genomic_DNA"/>
</dbReference>
<evidence type="ECO:0000313" key="3">
    <source>
        <dbReference type="EMBL" id="MFC5749460.1"/>
    </source>
</evidence>
<feature type="transmembrane region" description="Helical" evidence="2">
    <location>
        <begin position="326"/>
        <end position="347"/>
    </location>
</feature>
<feature type="region of interest" description="Disordered" evidence="1">
    <location>
        <begin position="114"/>
        <end position="180"/>
    </location>
</feature>
<gene>
    <name evidence="3" type="ORF">ACFPZN_27890</name>
</gene>
<dbReference type="RefSeq" id="WP_378285184.1">
    <property type="nucleotide sequence ID" value="NZ_JBHSON010000042.1"/>
</dbReference>